<sequence>MFISPKLSRVAALRHLVPDSNREEIIFLYLPLSPEAARMLIRAKTVSASMLIRAKTVSS</sequence>
<name>I4D969_DESAJ</name>
<evidence type="ECO:0000313" key="1">
    <source>
        <dbReference type="EMBL" id="AFM42343.1"/>
    </source>
</evidence>
<reference evidence="1 2" key="1">
    <citation type="journal article" date="2012" name="J. Bacteriol.">
        <title>Complete genome sequences of Desulfosporosinus orientis DSM765T, Desulfosporosinus youngiae DSM17734T, Desulfosporosinus meridiei DSM13257T, and Desulfosporosinus acidiphilus DSM22704T.</title>
        <authorList>
            <person name="Pester M."/>
            <person name="Brambilla E."/>
            <person name="Alazard D."/>
            <person name="Rattei T."/>
            <person name="Weinmaier T."/>
            <person name="Han J."/>
            <person name="Lucas S."/>
            <person name="Lapidus A."/>
            <person name="Cheng J.F."/>
            <person name="Goodwin L."/>
            <person name="Pitluck S."/>
            <person name="Peters L."/>
            <person name="Ovchinnikova G."/>
            <person name="Teshima H."/>
            <person name="Detter J.C."/>
            <person name="Han C.S."/>
            <person name="Tapia R."/>
            <person name="Land M.L."/>
            <person name="Hauser L."/>
            <person name="Kyrpides N.C."/>
            <person name="Ivanova N.N."/>
            <person name="Pagani I."/>
            <person name="Huntmann M."/>
            <person name="Wei C.L."/>
            <person name="Davenport K.W."/>
            <person name="Daligault H."/>
            <person name="Chain P.S."/>
            <person name="Chen A."/>
            <person name="Mavromatis K."/>
            <person name="Markowitz V."/>
            <person name="Szeto E."/>
            <person name="Mikhailova N."/>
            <person name="Pati A."/>
            <person name="Wagner M."/>
            <person name="Woyke T."/>
            <person name="Ollivier B."/>
            <person name="Klenk H.P."/>
            <person name="Spring S."/>
            <person name="Loy A."/>
        </authorList>
    </citation>
    <scope>NUCLEOTIDE SEQUENCE [LARGE SCALE GENOMIC DNA]</scope>
    <source>
        <strain evidence="2">DSM 22704 / JCM 16185 / SJ4</strain>
    </source>
</reference>
<proteinExistence type="predicted"/>
<evidence type="ECO:0000313" key="2">
    <source>
        <dbReference type="Proteomes" id="UP000002892"/>
    </source>
</evidence>
<gene>
    <name evidence="1" type="ordered locus">Desaci_3455</name>
</gene>
<dbReference type="Proteomes" id="UP000002892">
    <property type="component" value="Chromosome"/>
</dbReference>
<dbReference type="EMBL" id="CP003639">
    <property type="protein sequence ID" value="AFM42343.1"/>
    <property type="molecule type" value="Genomic_DNA"/>
</dbReference>
<dbReference type="AlphaFoldDB" id="I4D969"/>
<dbReference type="STRING" id="646529.Desaci_3455"/>
<organism evidence="1 2">
    <name type="scientific">Desulfosporosinus acidiphilus (strain DSM 22704 / JCM 16185 / SJ4)</name>
    <dbReference type="NCBI Taxonomy" id="646529"/>
    <lineage>
        <taxon>Bacteria</taxon>
        <taxon>Bacillati</taxon>
        <taxon>Bacillota</taxon>
        <taxon>Clostridia</taxon>
        <taxon>Eubacteriales</taxon>
        <taxon>Desulfitobacteriaceae</taxon>
        <taxon>Desulfosporosinus</taxon>
    </lineage>
</organism>
<protein>
    <submittedName>
        <fullName evidence="1">Uncharacterized protein</fullName>
    </submittedName>
</protein>
<accession>I4D969</accession>
<dbReference type="KEGG" id="dai:Desaci_3455"/>
<dbReference type="HOGENOM" id="CLU_2952835_0_0_9"/>
<keyword evidence="2" id="KW-1185">Reference proteome</keyword>